<accession>A0A8D5ZI07</accession>
<sequence length="128" mass="14505">MSEVSYSLEEVHEGRYKVETEDEELEIVIHPVLIKVFKKDQKFSFSVNNVVSVYTNTPRFGPLCSANMLSSRPAKIKKVESLVEPKIRVKVGDREFEVIIAVTNISIYPEYRDSSGAPCTIVSTVVMY</sequence>
<reference evidence="1 2" key="1">
    <citation type="submission" date="2021-04" db="EMBL/GenBank/DDBJ databases">
        <title>Complete genome sequence of Stygiolobus sp. KN-1.</title>
        <authorList>
            <person name="Nakamura K."/>
            <person name="Sakai H."/>
            <person name="Kurosawa N."/>
        </authorList>
    </citation>
    <scope>NUCLEOTIDE SEQUENCE [LARGE SCALE GENOMIC DNA]</scope>
    <source>
        <strain evidence="1 2">KN-1</strain>
    </source>
</reference>
<organism evidence="1 2">
    <name type="scientific">Stygiolobus caldivivus</name>
    <dbReference type="NCBI Taxonomy" id="2824673"/>
    <lineage>
        <taxon>Archaea</taxon>
        <taxon>Thermoproteota</taxon>
        <taxon>Thermoprotei</taxon>
        <taxon>Sulfolobales</taxon>
        <taxon>Sulfolobaceae</taxon>
        <taxon>Stygiolobus</taxon>
    </lineage>
</organism>
<dbReference type="GeneID" id="66163197"/>
<dbReference type="RefSeq" id="WP_221286628.1">
    <property type="nucleotide sequence ID" value="NZ_AP024597.1"/>
</dbReference>
<evidence type="ECO:0000313" key="2">
    <source>
        <dbReference type="Proteomes" id="UP000825123"/>
    </source>
</evidence>
<dbReference type="AlphaFoldDB" id="A0A8D5ZI07"/>
<protein>
    <submittedName>
        <fullName evidence="1">Uncharacterized protein</fullName>
    </submittedName>
</protein>
<dbReference type="Proteomes" id="UP000825123">
    <property type="component" value="Chromosome"/>
</dbReference>
<dbReference type="EMBL" id="AP024597">
    <property type="protein sequence ID" value="BCU70184.1"/>
    <property type="molecule type" value="Genomic_DNA"/>
</dbReference>
<proteinExistence type="predicted"/>
<gene>
    <name evidence="1" type="ORF">KN1_14810</name>
</gene>
<keyword evidence="2" id="KW-1185">Reference proteome</keyword>
<dbReference type="KEGG" id="csty:KN1_14810"/>
<name>A0A8D5ZI07_9CREN</name>
<evidence type="ECO:0000313" key="1">
    <source>
        <dbReference type="EMBL" id="BCU70184.1"/>
    </source>
</evidence>